<evidence type="ECO:0000256" key="1">
    <source>
        <dbReference type="SAM" id="Phobius"/>
    </source>
</evidence>
<feature type="transmembrane region" description="Helical" evidence="1">
    <location>
        <begin position="166"/>
        <end position="192"/>
    </location>
</feature>
<feature type="transmembrane region" description="Helical" evidence="1">
    <location>
        <begin position="269"/>
        <end position="295"/>
    </location>
</feature>
<name>A0A4U0TYA7_9PEZI</name>
<reference evidence="2 3" key="1">
    <citation type="submission" date="2017-03" db="EMBL/GenBank/DDBJ databases">
        <title>Genomes of endolithic fungi from Antarctica.</title>
        <authorList>
            <person name="Coleine C."/>
            <person name="Masonjones S."/>
            <person name="Stajich J.E."/>
        </authorList>
    </citation>
    <scope>NUCLEOTIDE SEQUENCE [LARGE SCALE GENOMIC DNA]</scope>
    <source>
        <strain evidence="2 3">CCFEE 6315</strain>
    </source>
</reference>
<comment type="caution">
    <text evidence="2">The sequence shown here is derived from an EMBL/GenBank/DDBJ whole genome shotgun (WGS) entry which is preliminary data.</text>
</comment>
<keyword evidence="1" id="KW-0472">Membrane</keyword>
<protein>
    <submittedName>
        <fullName evidence="2">Uncharacterized protein</fullName>
    </submittedName>
</protein>
<dbReference type="Proteomes" id="UP000308549">
    <property type="component" value="Unassembled WGS sequence"/>
</dbReference>
<dbReference type="AlphaFoldDB" id="A0A4U0TYA7"/>
<feature type="transmembrane region" description="Helical" evidence="1">
    <location>
        <begin position="229"/>
        <end position="249"/>
    </location>
</feature>
<evidence type="ECO:0000313" key="2">
    <source>
        <dbReference type="EMBL" id="TKA27397.1"/>
    </source>
</evidence>
<feature type="transmembrane region" description="Helical" evidence="1">
    <location>
        <begin position="16"/>
        <end position="36"/>
    </location>
</feature>
<gene>
    <name evidence="2" type="ORF">B0A50_05009</name>
</gene>
<keyword evidence="3" id="KW-1185">Reference proteome</keyword>
<feature type="transmembrane region" description="Helical" evidence="1">
    <location>
        <begin position="43"/>
        <end position="64"/>
    </location>
</feature>
<proteinExistence type="predicted"/>
<sequence>MSSAIPPGAWAASICVLIYSALCFSSTALLSTLLIANGERFTYVTLLLVVVSVTSAASIAQQIYYACEWHTIRITALQQAKASIDTPTIAYGPLSTGFNLAMFEIQFVGYMINSVLIMLWAMALAKGVFNTYVAASVKVLAIIVPGILVGITFTDAVKNSEVAFMVLTNVLLLGALFIGGITMIAVSIRYVYSRHLFASIQDPSSVLNSTATAHTSQLAGGKLRVDKTLLFRFAILFVIISAFEVSLISCEFMRRANAHQLAQQGHPDFTVSSTISEILEFIPGVTAGLLAFLIFGTTAHSRKKYAEAFKAVRGWRRRPSPVKHDGNMEFWNTLGSELTVGGFDRTLHTSGRGARSMELYGSPRPAVNSRDSAMIQDGDGRQTVTAGSVTIAPDPAVLRSQGVRHP</sequence>
<organism evidence="2 3">
    <name type="scientific">Salinomyces thailandicus</name>
    <dbReference type="NCBI Taxonomy" id="706561"/>
    <lineage>
        <taxon>Eukaryota</taxon>
        <taxon>Fungi</taxon>
        <taxon>Dikarya</taxon>
        <taxon>Ascomycota</taxon>
        <taxon>Pezizomycotina</taxon>
        <taxon>Dothideomycetes</taxon>
        <taxon>Dothideomycetidae</taxon>
        <taxon>Mycosphaerellales</taxon>
        <taxon>Teratosphaeriaceae</taxon>
        <taxon>Salinomyces</taxon>
    </lineage>
</organism>
<feature type="transmembrane region" description="Helical" evidence="1">
    <location>
        <begin position="107"/>
        <end position="125"/>
    </location>
</feature>
<keyword evidence="1" id="KW-1133">Transmembrane helix</keyword>
<accession>A0A4U0TYA7</accession>
<dbReference type="OrthoDB" id="5287295at2759"/>
<keyword evidence="1" id="KW-0812">Transmembrane</keyword>
<feature type="transmembrane region" description="Helical" evidence="1">
    <location>
        <begin position="132"/>
        <end position="154"/>
    </location>
</feature>
<dbReference type="EMBL" id="NAJL01000023">
    <property type="protein sequence ID" value="TKA27397.1"/>
    <property type="molecule type" value="Genomic_DNA"/>
</dbReference>
<evidence type="ECO:0000313" key="3">
    <source>
        <dbReference type="Proteomes" id="UP000308549"/>
    </source>
</evidence>